<evidence type="ECO:0000256" key="3">
    <source>
        <dbReference type="ARBA" id="ARBA00022723"/>
    </source>
</evidence>
<evidence type="ECO:0000313" key="9">
    <source>
        <dbReference type="Proteomes" id="UP000192731"/>
    </source>
</evidence>
<dbReference type="Pfam" id="PF02754">
    <property type="entry name" value="CCG"/>
    <property type="match status" value="1"/>
</dbReference>
<dbReference type="InterPro" id="IPR009051">
    <property type="entry name" value="Helical_ferredxn"/>
</dbReference>
<dbReference type="Proteomes" id="UP000192731">
    <property type="component" value="Unassembled WGS sequence"/>
</dbReference>
<dbReference type="SUPFAM" id="SSF46548">
    <property type="entry name" value="alpha-helical ferredoxin"/>
    <property type="match status" value="1"/>
</dbReference>
<protein>
    <submittedName>
        <fullName evidence="8">Fe-S oxidoreductase</fullName>
    </submittedName>
</protein>
<dbReference type="GO" id="GO:0046872">
    <property type="term" value="F:metal ion binding"/>
    <property type="evidence" value="ECO:0007669"/>
    <property type="project" value="UniProtKB-KW"/>
</dbReference>
<keyword evidence="2" id="KW-0004">4Fe-4S</keyword>
<dbReference type="Pfam" id="PF13534">
    <property type="entry name" value="Fer4_17"/>
    <property type="match status" value="1"/>
</dbReference>
<reference evidence="8 9" key="1">
    <citation type="submission" date="2017-04" db="EMBL/GenBank/DDBJ databases">
        <authorList>
            <person name="Afonso C.L."/>
            <person name="Miller P.J."/>
            <person name="Scott M.A."/>
            <person name="Spackman E."/>
            <person name="Goraichik I."/>
            <person name="Dimitrov K.M."/>
            <person name="Suarez D.L."/>
            <person name="Swayne D.E."/>
        </authorList>
    </citation>
    <scope>NUCLEOTIDE SEQUENCE [LARGE SCALE GENOMIC DNA]</scope>
    <source>
        <strain evidence="8 9">DSM 11270</strain>
    </source>
</reference>
<keyword evidence="3" id="KW-0479">Metal-binding</keyword>
<dbReference type="PANTHER" id="PTHR43551">
    <property type="entry name" value="FUMARATE REDUCTASE IRON-SULFUR SUBUNIT"/>
    <property type="match status" value="1"/>
</dbReference>
<evidence type="ECO:0000256" key="2">
    <source>
        <dbReference type="ARBA" id="ARBA00022485"/>
    </source>
</evidence>
<sequence length="409" mass="46571">MEALNSCKFYPKFRDEIIEKFVTDKNKFDSYTCLTCGACTGGCPYSDSELGTLDPRKFVRQCLMGLKDEVLNDNFIWKCNMCGRCTMDCPMGVDVAGIVRTLRGNFGLTSPGSLQKIVDDQINTGNQMAISEEDYLETLEWMEEELQEEMPDATIPIDKEGADFIFLWGPREIKYYTDDIMSIAKIINAAGASWTCSSKVFDATNYALFNGDDEAGKELAQRVSDELKRLKAKYVVVTECGHATRAFKWGPKVWLSEDDCFHTYNFMEMQHKWLKEGKIKVDKSLNNEIFTYHDPCNTARKEGIIDLPREIISEIMDQDNFIEMWPNRAYNLCCGGGGGLLALGKDYKDIRMEKGKLKADQIKNTGAKVCITPCHNCFDQLEEIVKHFEIDVEIKHMHHIVSNSLILNK</sequence>
<dbReference type="AlphaFoldDB" id="A0A1W1VSW0"/>
<gene>
    <name evidence="8" type="ORF">SAMN00017405_1549</name>
</gene>
<keyword evidence="4" id="KW-0249">Electron transport</keyword>
<dbReference type="GO" id="GO:0051539">
    <property type="term" value="F:4 iron, 4 sulfur cluster binding"/>
    <property type="evidence" value="ECO:0007669"/>
    <property type="project" value="UniProtKB-KW"/>
</dbReference>
<dbReference type="InterPro" id="IPR017900">
    <property type="entry name" value="4Fe4S_Fe_S_CS"/>
</dbReference>
<dbReference type="PROSITE" id="PS00198">
    <property type="entry name" value="4FE4S_FER_1"/>
    <property type="match status" value="2"/>
</dbReference>
<keyword evidence="6" id="KW-0411">Iron-sulfur</keyword>
<keyword evidence="9" id="KW-1185">Reference proteome</keyword>
<evidence type="ECO:0000256" key="6">
    <source>
        <dbReference type="ARBA" id="ARBA00023014"/>
    </source>
</evidence>
<dbReference type="InterPro" id="IPR004017">
    <property type="entry name" value="Cys_rich_dom"/>
</dbReference>
<evidence type="ECO:0000256" key="4">
    <source>
        <dbReference type="ARBA" id="ARBA00022982"/>
    </source>
</evidence>
<keyword evidence="5" id="KW-0408">Iron</keyword>
<keyword evidence="1" id="KW-0813">Transport</keyword>
<feature type="domain" description="4Fe-4S ferredoxin-type" evidence="7">
    <location>
        <begin position="24"/>
        <end position="53"/>
    </location>
</feature>
<dbReference type="STRING" id="656914.SAMN00017405_1549"/>
<name>A0A1W1VSW0_DESTI</name>
<dbReference type="GO" id="GO:0016491">
    <property type="term" value="F:oxidoreductase activity"/>
    <property type="evidence" value="ECO:0007669"/>
    <property type="project" value="UniProtKB-ARBA"/>
</dbReference>
<organism evidence="8 9">
    <name type="scientific">Desulfonispora thiosulfatigenes DSM 11270</name>
    <dbReference type="NCBI Taxonomy" id="656914"/>
    <lineage>
        <taxon>Bacteria</taxon>
        <taxon>Bacillati</taxon>
        <taxon>Bacillota</taxon>
        <taxon>Clostridia</taxon>
        <taxon>Eubacteriales</taxon>
        <taxon>Peptococcaceae</taxon>
        <taxon>Desulfonispora</taxon>
    </lineage>
</organism>
<accession>A0A1W1VSW0</accession>
<dbReference type="EMBL" id="FWWT01000023">
    <property type="protein sequence ID" value="SMB96462.1"/>
    <property type="molecule type" value="Genomic_DNA"/>
</dbReference>
<evidence type="ECO:0000256" key="5">
    <source>
        <dbReference type="ARBA" id="ARBA00023004"/>
    </source>
</evidence>
<dbReference type="PANTHER" id="PTHR43551:SF1">
    <property type="entry name" value="HETERODISULFIDE REDUCTASE"/>
    <property type="match status" value="1"/>
</dbReference>
<dbReference type="Gene3D" id="1.10.1060.10">
    <property type="entry name" value="Alpha-helical ferredoxin"/>
    <property type="match status" value="1"/>
</dbReference>
<evidence type="ECO:0000313" key="8">
    <source>
        <dbReference type="EMBL" id="SMB96462.1"/>
    </source>
</evidence>
<dbReference type="OrthoDB" id="9786127at2"/>
<evidence type="ECO:0000256" key="1">
    <source>
        <dbReference type="ARBA" id="ARBA00022448"/>
    </source>
</evidence>
<proteinExistence type="predicted"/>
<dbReference type="InterPro" id="IPR017896">
    <property type="entry name" value="4Fe4S_Fe-S-bd"/>
</dbReference>
<dbReference type="RefSeq" id="WP_084054397.1">
    <property type="nucleotide sequence ID" value="NZ_FWWT01000023.1"/>
</dbReference>
<evidence type="ECO:0000259" key="7">
    <source>
        <dbReference type="PROSITE" id="PS51379"/>
    </source>
</evidence>
<dbReference type="PROSITE" id="PS51379">
    <property type="entry name" value="4FE4S_FER_2"/>
    <property type="match status" value="1"/>
</dbReference>